<feature type="compositionally biased region" description="Basic and acidic residues" evidence="1">
    <location>
        <begin position="15"/>
        <end position="24"/>
    </location>
</feature>
<dbReference type="EMBL" id="CP024047">
    <property type="protein sequence ID" value="AXR79538.1"/>
    <property type="molecule type" value="Genomic_DNA"/>
</dbReference>
<evidence type="ECO:0000313" key="3">
    <source>
        <dbReference type="Proteomes" id="UP000258707"/>
    </source>
</evidence>
<gene>
    <name evidence="2" type="ORF">AArc1_3235</name>
</gene>
<evidence type="ECO:0008006" key="4">
    <source>
        <dbReference type="Google" id="ProtNLM"/>
    </source>
</evidence>
<proteinExistence type="predicted"/>
<dbReference type="InterPro" id="IPR036102">
    <property type="entry name" value="OsmC/Ohrsf"/>
</dbReference>
<reference evidence="3" key="1">
    <citation type="submission" date="2017-10" db="EMBL/GenBank/DDBJ databases">
        <title>Phenotypic and genomic properties of facultatively anaerobic sulfur-reducing natronoarchaea from hypersaline soda lakes.</title>
        <authorList>
            <person name="Sorokin D.Y."/>
            <person name="Kublanov I.V."/>
            <person name="Roman P."/>
            <person name="Sinninghe Damste J.S."/>
            <person name="Golyshin P.N."/>
            <person name="Rojo D."/>
            <person name="Ciordia S."/>
            <person name="Mena Md.C."/>
            <person name="Ferrer M."/>
            <person name="Messina E."/>
            <person name="Smedile F."/>
            <person name="La Spada G."/>
            <person name="La Cono V."/>
            <person name="Yakimov M.M."/>
        </authorList>
    </citation>
    <scope>NUCLEOTIDE SEQUENCE [LARGE SCALE GENOMIC DNA]</scope>
    <source>
        <strain evidence="3">AArc1</strain>
    </source>
</reference>
<evidence type="ECO:0000256" key="1">
    <source>
        <dbReference type="SAM" id="MobiDB-lite"/>
    </source>
</evidence>
<dbReference type="InterPro" id="IPR003718">
    <property type="entry name" value="OsmC/Ohr_fam"/>
</dbReference>
<organism evidence="2 3">
    <name type="scientific">Natrarchaeobaculum sulfurireducens</name>
    <dbReference type="NCBI Taxonomy" id="2044521"/>
    <lineage>
        <taxon>Archaea</taxon>
        <taxon>Methanobacteriati</taxon>
        <taxon>Methanobacteriota</taxon>
        <taxon>Stenosarchaea group</taxon>
        <taxon>Halobacteria</taxon>
        <taxon>Halobacteriales</taxon>
        <taxon>Natrialbaceae</taxon>
        <taxon>Natrarchaeobaculum</taxon>
    </lineage>
</organism>
<dbReference type="Pfam" id="PF02566">
    <property type="entry name" value="OsmC"/>
    <property type="match status" value="1"/>
</dbReference>
<name>A0A346PJ43_9EURY</name>
<dbReference type="RefSeq" id="WP_117365479.1">
    <property type="nucleotide sequence ID" value="NZ_CP024047.1"/>
</dbReference>
<dbReference type="PANTHER" id="PTHR35368:SF1">
    <property type="entry name" value="HYDROPEROXIDE REDUCTASE"/>
    <property type="match status" value="1"/>
</dbReference>
<protein>
    <recommendedName>
        <fullName evidence="4">OsmC family protein</fullName>
    </recommendedName>
</protein>
<dbReference type="Proteomes" id="UP000258707">
    <property type="component" value="Chromosome"/>
</dbReference>
<feature type="region of interest" description="Disordered" evidence="1">
    <location>
        <begin position="1"/>
        <end position="24"/>
    </location>
</feature>
<dbReference type="Gene3D" id="3.30.300.20">
    <property type="match status" value="1"/>
</dbReference>
<feature type="compositionally biased region" description="Polar residues" evidence="1">
    <location>
        <begin position="1"/>
        <end position="10"/>
    </location>
</feature>
<sequence length="142" mass="15343">MSGEDTTLSRYTLEGTRESPKRMTVDTGEATFEIGHDVNPVEYLLGSVAGCLNSTATMVARDMDIRIEELTVTVEGGVNYDSYMGTETDDRPGLQGLEVTLEIDADASDDELSAWLEAVKARCPVTDNVENETGIDVTLESG</sequence>
<dbReference type="KEGG" id="nan:AArc1_3235"/>
<accession>A0A346PJ43</accession>
<evidence type="ECO:0000313" key="2">
    <source>
        <dbReference type="EMBL" id="AXR79538.1"/>
    </source>
</evidence>
<dbReference type="AlphaFoldDB" id="A0A346PJ43"/>
<dbReference type="InterPro" id="IPR015946">
    <property type="entry name" value="KH_dom-like_a/b"/>
</dbReference>
<dbReference type="GeneID" id="37639996"/>
<dbReference type="InterPro" id="IPR052924">
    <property type="entry name" value="OsmC/Ohr_hydroprdx_reductase"/>
</dbReference>
<dbReference type="PANTHER" id="PTHR35368">
    <property type="entry name" value="HYDROPEROXIDE REDUCTASE"/>
    <property type="match status" value="1"/>
</dbReference>
<dbReference type="SUPFAM" id="SSF82784">
    <property type="entry name" value="OsmC-like"/>
    <property type="match status" value="1"/>
</dbReference>